<sequence>MDVVRQTVVAEDPTSLYKGMGAPLATVAAFNVVIFTVRGQTEPFLRPEYGSPFTANQ</sequence>
<evidence type="ECO:0000256" key="4">
    <source>
        <dbReference type="SAM" id="Phobius"/>
    </source>
</evidence>
<keyword evidence="6" id="KW-1185">Reference proteome</keyword>
<dbReference type="AlphaFoldDB" id="A0AAN8TP90"/>
<evidence type="ECO:0000256" key="2">
    <source>
        <dbReference type="ARBA" id="ARBA00022692"/>
    </source>
</evidence>
<dbReference type="InterPro" id="IPR023395">
    <property type="entry name" value="MCP_dom_sf"/>
</dbReference>
<accession>A0AAN8TP90</accession>
<comment type="subcellular location">
    <subcellularLocation>
        <location evidence="1">Membrane</location>
    </subcellularLocation>
</comment>
<keyword evidence="2 4" id="KW-0812">Transmembrane</keyword>
<comment type="caution">
    <text evidence="5">The sequence shown here is derived from an EMBL/GenBank/DDBJ whole genome shotgun (WGS) entry which is preliminary data.</text>
</comment>
<evidence type="ECO:0000313" key="5">
    <source>
        <dbReference type="EMBL" id="KAK6791264.1"/>
    </source>
</evidence>
<keyword evidence="3 4" id="KW-0472">Membrane</keyword>
<evidence type="ECO:0000256" key="3">
    <source>
        <dbReference type="ARBA" id="ARBA00023136"/>
    </source>
</evidence>
<evidence type="ECO:0000256" key="1">
    <source>
        <dbReference type="ARBA" id="ARBA00004370"/>
    </source>
</evidence>
<protein>
    <submittedName>
        <fullName evidence="5">Uncharacterized protein</fullName>
    </submittedName>
</protein>
<feature type="transmembrane region" description="Helical" evidence="4">
    <location>
        <begin position="20"/>
        <end position="37"/>
    </location>
</feature>
<proteinExistence type="predicted"/>
<dbReference type="SUPFAM" id="SSF103506">
    <property type="entry name" value="Mitochondrial carrier"/>
    <property type="match status" value="1"/>
</dbReference>
<gene>
    <name evidence="5" type="ORF">RDI58_010345</name>
</gene>
<evidence type="ECO:0000313" key="6">
    <source>
        <dbReference type="Proteomes" id="UP001371456"/>
    </source>
</evidence>
<reference evidence="5 6" key="1">
    <citation type="submission" date="2024-02" db="EMBL/GenBank/DDBJ databases">
        <title>de novo genome assembly of Solanum bulbocastanum strain 11H21.</title>
        <authorList>
            <person name="Hosaka A.J."/>
        </authorList>
    </citation>
    <scope>NUCLEOTIDE SEQUENCE [LARGE SCALE GENOMIC DNA]</scope>
    <source>
        <tissue evidence="5">Young leaves</tissue>
    </source>
</reference>
<dbReference type="GO" id="GO:0016020">
    <property type="term" value="C:membrane"/>
    <property type="evidence" value="ECO:0007669"/>
    <property type="project" value="UniProtKB-SubCell"/>
</dbReference>
<dbReference type="EMBL" id="JBANQN010000004">
    <property type="protein sequence ID" value="KAK6791264.1"/>
    <property type="molecule type" value="Genomic_DNA"/>
</dbReference>
<organism evidence="5 6">
    <name type="scientific">Solanum bulbocastanum</name>
    <name type="common">Wild potato</name>
    <dbReference type="NCBI Taxonomy" id="147425"/>
    <lineage>
        <taxon>Eukaryota</taxon>
        <taxon>Viridiplantae</taxon>
        <taxon>Streptophyta</taxon>
        <taxon>Embryophyta</taxon>
        <taxon>Tracheophyta</taxon>
        <taxon>Spermatophyta</taxon>
        <taxon>Magnoliopsida</taxon>
        <taxon>eudicotyledons</taxon>
        <taxon>Gunneridae</taxon>
        <taxon>Pentapetalae</taxon>
        <taxon>asterids</taxon>
        <taxon>lamiids</taxon>
        <taxon>Solanales</taxon>
        <taxon>Solanaceae</taxon>
        <taxon>Solanoideae</taxon>
        <taxon>Solaneae</taxon>
        <taxon>Solanum</taxon>
    </lineage>
</organism>
<name>A0AAN8TP90_SOLBU</name>
<dbReference type="Proteomes" id="UP001371456">
    <property type="component" value="Unassembled WGS sequence"/>
</dbReference>
<keyword evidence="4" id="KW-1133">Transmembrane helix</keyword>